<dbReference type="EMBL" id="FRAT01000001">
    <property type="protein sequence ID" value="SHK06336.1"/>
    <property type="molecule type" value="Genomic_DNA"/>
</dbReference>
<keyword evidence="1" id="KW-0812">Transmembrane</keyword>
<evidence type="ECO:0000313" key="2">
    <source>
        <dbReference type="EMBL" id="SFB66679.1"/>
    </source>
</evidence>
<feature type="transmembrane region" description="Helical" evidence="1">
    <location>
        <begin position="7"/>
        <end position="26"/>
    </location>
</feature>
<feature type="transmembrane region" description="Helical" evidence="1">
    <location>
        <begin position="117"/>
        <end position="138"/>
    </location>
</feature>
<comment type="caution">
    <text evidence="3">The sequence shown here is derived from an EMBL/GenBank/DDBJ whole genome shotgun (WGS) entry which is preliminary data.</text>
</comment>
<keyword evidence="1" id="KW-1133">Transmembrane helix</keyword>
<evidence type="ECO:0000313" key="5">
    <source>
        <dbReference type="Proteomes" id="UP000198940"/>
    </source>
</evidence>
<dbReference type="Gene3D" id="1.20.210.10">
    <property type="entry name" value="Cytochrome c oxidase-like, subunit I domain"/>
    <property type="match status" value="1"/>
</dbReference>
<reference evidence="3 4" key="1">
    <citation type="submission" date="2016-11" db="EMBL/GenBank/DDBJ databases">
        <authorList>
            <person name="Varghese N."/>
            <person name="Submissions S."/>
        </authorList>
    </citation>
    <scope>NUCLEOTIDE SEQUENCE [LARGE SCALE GENOMIC DNA]</scope>
    <source>
        <strain evidence="3 4">CGMCC 1.12174</strain>
        <strain evidence="2 5">DSM 26351</strain>
    </source>
</reference>
<proteinExistence type="predicted"/>
<keyword evidence="1" id="KW-0472">Membrane</keyword>
<dbReference type="AlphaFoldDB" id="A0A1M6PEH4"/>
<gene>
    <name evidence="2" type="ORF">SAMN04487891_101147</name>
    <name evidence="3" type="ORF">SAMN05216293_0150</name>
</gene>
<accession>A0A1M6PEH4</accession>
<sequence>MKGLGYHIRFWMLSLVFFALALYFYFFSDHSLIDISVHDTYYVVAYFDFFLLFGIWFTLCGLGYWIAAKKGVRLYKWGHWVHVVLSILPFALLPLLVYSQGNYGPDQFDRLSVAQGLFVLSLGGFVLGQLAYFLNILISTLSLKRGV</sequence>
<evidence type="ECO:0000313" key="4">
    <source>
        <dbReference type="Proteomes" id="UP000184031"/>
    </source>
</evidence>
<dbReference type="Proteomes" id="UP000198940">
    <property type="component" value="Unassembled WGS sequence"/>
</dbReference>
<evidence type="ECO:0008006" key="6">
    <source>
        <dbReference type="Google" id="ProtNLM"/>
    </source>
</evidence>
<feature type="transmembrane region" description="Helical" evidence="1">
    <location>
        <begin position="46"/>
        <end position="67"/>
    </location>
</feature>
<dbReference type="STRING" id="1055723.SAMN05216293_0150"/>
<organism evidence="3 4">
    <name type="scientific">Flagellimonas taeanensis</name>
    <dbReference type="NCBI Taxonomy" id="1005926"/>
    <lineage>
        <taxon>Bacteria</taxon>
        <taxon>Pseudomonadati</taxon>
        <taxon>Bacteroidota</taxon>
        <taxon>Flavobacteriia</taxon>
        <taxon>Flavobacteriales</taxon>
        <taxon>Flavobacteriaceae</taxon>
        <taxon>Flagellimonas</taxon>
    </lineage>
</organism>
<dbReference type="InterPro" id="IPR036927">
    <property type="entry name" value="Cyt_c_oxase-like_su1_sf"/>
</dbReference>
<dbReference type="EMBL" id="FOKU01000001">
    <property type="protein sequence ID" value="SFB66679.1"/>
    <property type="molecule type" value="Genomic_DNA"/>
</dbReference>
<protein>
    <recommendedName>
        <fullName evidence="6">Cytochrome C and Quinol oxidase polypeptide I</fullName>
    </recommendedName>
</protein>
<keyword evidence="5" id="KW-1185">Reference proteome</keyword>
<name>A0A1M6PEH4_9FLAO</name>
<feature type="transmembrane region" description="Helical" evidence="1">
    <location>
        <begin position="79"/>
        <end position="97"/>
    </location>
</feature>
<dbReference type="Proteomes" id="UP000184031">
    <property type="component" value="Unassembled WGS sequence"/>
</dbReference>
<evidence type="ECO:0000313" key="3">
    <source>
        <dbReference type="EMBL" id="SHK06336.1"/>
    </source>
</evidence>
<evidence type="ECO:0000256" key="1">
    <source>
        <dbReference type="SAM" id="Phobius"/>
    </source>
</evidence>